<dbReference type="OrthoDB" id="2017408at2759"/>
<organism evidence="4 5">
    <name type="scientific">Aquilegia coerulea</name>
    <name type="common">Rocky mountain columbine</name>
    <dbReference type="NCBI Taxonomy" id="218851"/>
    <lineage>
        <taxon>Eukaryota</taxon>
        <taxon>Viridiplantae</taxon>
        <taxon>Streptophyta</taxon>
        <taxon>Embryophyta</taxon>
        <taxon>Tracheophyta</taxon>
        <taxon>Spermatophyta</taxon>
        <taxon>Magnoliopsida</taxon>
        <taxon>Ranunculales</taxon>
        <taxon>Ranunculaceae</taxon>
        <taxon>Thalictroideae</taxon>
        <taxon>Aquilegia</taxon>
    </lineage>
</organism>
<dbReference type="EMBL" id="KZ305070">
    <property type="protein sequence ID" value="PIA30986.1"/>
    <property type="molecule type" value="Genomic_DNA"/>
</dbReference>
<evidence type="ECO:0000256" key="3">
    <source>
        <dbReference type="RuleBase" id="RU003567"/>
    </source>
</evidence>
<dbReference type="Pfam" id="PF00574">
    <property type="entry name" value="CLP_protease"/>
    <property type="match status" value="1"/>
</dbReference>
<dbReference type="Proteomes" id="UP000230069">
    <property type="component" value="Unassembled WGS sequence"/>
</dbReference>
<dbReference type="FunCoup" id="A0A2G5CI85">
    <property type="interactions" value="1913"/>
</dbReference>
<comment type="subunit">
    <text evidence="2">Component of the chloroplastic Clp protease core complex which consist of at least 16 proteins: CLPP4 (3 copies), CLPP5 (3 copies), CLPR4 (2 copies), ClpP1 (1 copy), CLPP6 (1 copy), CLPR2 (1 copy), CLPT1 (1 copy), CLPT2 (1 copy) and 3 copies of CLPP3 and/or CLPR1 and/or CLPR3. The core complex is organized in two heptameric rings, one containing CLPP3,4,5,6 in a 1:2:3:1 ratio and the other CLPP1 and CLPR1,2,3,4 in a 3:1:1:1:1 ratio.</text>
</comment>
<dbReference type="PRINTS" id="PR00127">
    <property type="entry name" value="CLPPROTEASEP"/>
</dbReference>
<gene>
    <name evidence="4" type="ORF">AQUCO_05300071v1</name>
</gene>
<sequence>MFSPTMEVATTTMASRFTVEKRMLAIPKSSNIMTSKRNLKISSPIKASASSSSSSSLTSNILSPGSVSGDFCGQRIRPASLNPSSFTSVSRGGGKRNVITMVIPFVNGSAFEQPPPDLASYLFRERIVYLGMPLVPSVTELLVAEFMYLDYEDEKKPIYFYINSTGTTKNGEKLAYDTEAFAVYDTMRWVQAPIYTLCVGNAWGEASLLLAAGAIGHRAALPSSTIMFKEPIGRVQGQATFIESARQDIKKTKEEMVKLYARHTGQTLEKVAEDIKRPKYFTPSEAVEYGLIDRVLSSEKGSEDYIDSDLQNSGLF</sequence>
<dbReference type="GO" id="GO:0004176">
    <property type="term" value="F:ATP-dependent peptidase activity"/>
    <property type="evidence" value="ECO:0007669"/>
    <property type="project" value="InterPro"/>
</dbReference>
<name>A0A2G5CI85_AQUCA</name>
<dbReference type="AlphaFoldDB" id="A0A2G5CI85"/>
<dbReference type="GO" id="GO:0009368">
    <property type="term" value="C:endopeptidase Clp complex"/>
    <property type="evidence" value="ECO:0007669"/>
    <property type="project" value="TreeGrafter"/>
</dbReference>
<dbReference type="GO" id="GO:0006515">
    <property type="term" value="P:protein quality control for misfolded or incompletely synthesized proteins"/>
    <property type="evidence" value="ECO:0007669"/>
    <property type="project" value="TreeGrafter"/>
</dbReference>
<dbReference type="PANTHER" id="PTHR10381">
    <property type="entry name" value="ATP-DEPENDENT CLP PROTEASE PROTEOLYTIC SUBUNIT"/>
    <property type="match status" value="1"/>
</dbReference>
<dbReference type="InterPro" id="IPR023562">
    <property type="entry name" value="ClpP/TepA"/>
</dbReference>
<dbReference type="EMBL" id="KZ305070">
    <property type="protein sequence ID" value="PIA30989.1"/>
    <property type="molecule type" value="Genomic_DNA"/>
</dbReference>
<dbReference type="Gene3D" id="3.90.226.10">
    <property type="entry name" value="2-enoyl-CoA Hydratase, Chain A, domain 1"/>
    <property type="match status" value="1"/>
</dbReference>
<evidence type="ECO:0000313" key="5">
    <source>
        <dbReference type="Proteomes" id="UP000230069"/>
    </source>
</evidence>
<dbReference type="GO" id="GO:0051117">
    <property type="term" value="F:ATPase binding"/>
    <property type="evidence" value="ECO:0007669"/>
    <property type="project" value="TreeGrafter"/>
</dbReference>
<comment type="similarity">
    <text evidence="1 3">Belongs to the peptidase S14 family.</text>
</comment>
<dbReference type="EMBL" id="KZ305070">
    <property type="protein sequence ID" value="PIA30987.1"/>
    <property type="molecule type" value="Genomic_DNA"/>
</dbReference>
<reference evidence="4 5" key="1">
    <citation type="submission" date="2017-09" db="EMBL/GenBank/DDBJ databases">
        <title>WGS assembly of Aquilegia coerulea Goldsmith.</title>
        <authorList>
            <person name="Hodges S."/>
            <person name="Kramer E."/>
            <person name="Nordborg M."/>
            <person name="Tomkins J."/>
            <person name="Borevitz J."/>
            <person name="Derieg N."/>
            <person name="Yan J."/>
            <person name="Mihaltcheva S."/>
            <person name="Hayes R.D."/>
            <person name="Rokhsar D."/>
        </authorList>
    </citation>
    <scope>NUCLEOTIDE SEQUENCE [LARGE SCALE GENOMIC DNA]</scope>
    <source>
        <strain evidence="5">cv. Goldsmith</strain>
    </source>
</reference>
<dbReference type="CDD" id="cd07017">
    <property type="entry name" value="S14_ClpP_2"/>
    <property type="match status" value="1"/>
</dbReference>
<dbReference type="STRING" id="218851.A0A2G5CI85"/>
<dbReference type="EMBL" id="KZ305070">
    <property type="protein sequence ID" value="PIA30988.1"/>
    <property type="molecule type" value="Genomic_DNA"/>
</dbReference>
<dbReference type="InterPro" id="IPR001907">
    <property type="entry name" value="ClpP"/>
</dbReference>
<evidence type="ECO:0000256" key="1">
    <source>
        <dbReference type="ARBA" id="ARBA00007039"/>
    </source>
</evidence>
<protein>
    <recommendedName>
        <fullName evidence="3">ATP-dependent Clp protease proteolytic subunit</fullName>
    </recommendedName>
</protein>
<dbReference type="GO" id="GO:0009536">
    <property type="term" value="C:plastid"/>
    <property type="evidence" value="ECO:0007669"/>
    <property type="project" value="UniProtKB-ARBA"/>
</dbReference>
<dbReference type="GO" id="GO:0004252">
    <property type="term" value="F:serine-type endopeptidase activity"/>
    <property type="evidence" value="ECO:0007669"/>
    <property type="project" value="InterPro"/>
</dbReference>
<evidence type="ECO:0000256" key="2">
    <source>
        <dbReference type="ARBA" id="ARBA00062827"/>
    </source>
</evidence>
<proteinExistence type="inferred from homology"/>
<accession>A0A2G5CI85</accession>
<dbReference type="FunFam" id="3.90.226.10:FF:000020">
    <property type="entry name" value="ATP-dependent Clp protease proteolytic subunit"/>
    <property type="match status" value="1"/>
</dbReference>
<dbReference type="InterPro" id="IPR029045">
    <property type="entry name" value="ClpP/crotonase-like_dom_sf"/>
</dbReference>
<evidence type="ECO:0000313" key="4">
    <source>
        <dbReference type="EMBL" id="PIA30986.1"/>
    </source>
</evidence>
<keyword evidence="5" id="KW-1185">Reference proteome</keyword>
<dbReference type="PANTHER" id="PTHR10381:SF47">
    <property type="entry name" value="ATP-DEPENDENT CLP PROTEASE PROTEOLYTIC SUBUNIT-RELATED PROTEIN 4, CHLOROPLASTIC"/>
    <property type="match status" value="1"/>
</dbReference>
<dbReference type="SUPFAM" id="SSF52096">
    <property type="entry name" value="ClpP/crotonase"/>
    <property type="match status" value="1"/>
</dbReference>